<feature type="region of interest" description="Disordered" evidence="1">
    <location>
        <begin position="58"/>
        <end position="110"/>
    </location>
</feature>
<keyword evidence="3" id="KW-1185">Reference proteome</keyword>
<evidence type="ECO:0000256" key="1">
    <source>
        <dbReference type="SAM" id="MobiDB-lite"/>
    </source>
</evidence>
<name>A0A135LXN0_PENPA</name>
<dbReference type="GeneID" id="63703787"/>
<sequence>MSSPQKQKKKPDFAKTLGLTPSQTEHLLMGYLCMPKPKVDWKKLGELNHVTPSSARTVFTNARRSLERWEEKRTAGATPKKNEQTEQAEQAEEDKQDAEHVDEHDEDTEN</sequence>
<feature type="compositionally biased region" description="Basic and acidic residues" evidence="1">
    <location>
        <begin position="64"/>
        <end position="84"/>
    </location>
</feature>
<gene>
    <name evidence="2" type="ORF">PGRI_007740</name>
</gene>
<dbReference type="OrthoDB" id="5403747at2759"/>
<protein>
    <submittedName>
        <fullName evidence="2">Uncharacterized protein</fullName>
    </submittedName>
</protein>
<organism evidence="2 3">
    <name type="scientific">Penicillium patulum</name>
    <name type="common">Penicillium griseofulvum</name>
    <dbReference type="NCBI Taxonomy" id="5078"/>
    <lineage>
        <taxon>Eukaryota</taxon>
        <taxon>Fungi</taxon>
        <taxon>Dikarya</taxon>
        <taxon>Ascomycota</taxon>
        <taxon>Pezizomycotina</taxon>
        <taxon>Eurotiomycetes</taxon>
        <taxon>Eurotiomycetidae</taxon>
        <taxon>Eurotiales</taxon>
        <taxon>Aspergillaceae</taxon>
        <taxon>Penicillium</taxon>
    </lineage>
</organism>
<proteinExistence type="predicted"/>
<dbReference type="OMA" id="RWEEKRT"/>
<accession>A0A135LXN0</accession>
<dbReference type="RefSeq" id="XP_040652259.1">
    <property type="nucleotide sequence ID" value="XM_040788487.1"/>
</dbReference>
<reference evidence="2 3" key="1">
    <citation type="journal article" date="2016" name="BMC Genomics">
        <title>Genome sequencing and secondary metabolism of the postharvest pathogen Penicillium griseofulvum.</title>
        <authorList>
            <person name="Banani H."/>
            <person name="Marcet-Houben M."/>
            <person name="Ballester A.R."/>
            <person name="Abbruscato P."/>
            <person name="Gonzalez-Candelas L."/>
            <person name="Gabaldon T."/>
            <person name="Spadaro D."/>
        </authorList>
    </citation>
    <scope>NUCLEOTIDE SEQUENCE [LARGE SCALE GENOMIC DNA]</scope>
    <source>
        <strain evidence="2 3">PG3</strain>
    </source>
</reference>
<evidence type="ECO:0000313" key="2">
    <source>
        <dbReference type="EMBL" id="KXG53724.1"/>
    </source>
</evidence>
<evidence type="ECO:0000313" key="3">
    <source>
        <dbReference type="Proteomes" id="UP000070168"/>
    </source>
</evidence>
<dbReference type="AlphaFoldDB" id="A0A135LXN0"/>
<comment type="caution">
    <text evidence="2">The sequence shown here is derived from an EMBL/GenBank/DDBJ whole genome shotgun (WGS) entry which is preliminary data.</text>
</comment>
<dbReference type="Proteomes" id="UP000070168">
    <property type="component" value="Unassembled WGS sequence"/>
</dbReference>
<dbReference type="EMBL" id="LHQR01000014">
    <property type="protein sequence ID" value="KXG53724.1"/>
    <property type="molecule type" value="Genomic_DNA"/>
</dbReference>